<dbReference type="HAMAP" id="MF_00258">
    <property type="entry name" value="Glu_racemase"/>
    <property type="match status" value="1"/>
</dbReference>
<comment type="caution">
    <text evidence="8">The sequence shown here is derived from an EMBL/GenBank/DDBJ whole genome shotgun (WGS) entry which is preliminary data.</text>
</comment>
<dbReference type="RefSeq" id="WP_025000367.1">
    <property type="nucleotide sequence ID" value="NZ_JABZSJ010000060.1"/>
</dbReference>
<evidence type="ECO:0000256" key="2">
    <source>
        <dbReference type="ARBA" id="ARBA00013090"/>
    </source>
</evidence>
<sequence length="280" mass="31289">MNKLLPQAPGPIGVFDSGYGGLTILKSIRELLPQYDYVYLGDNARAPYGSRSFDIVYQFTRQAIMKLFEMGCQLVILGCNTASAKALRSIQQNDLPNIDPLRRVLGVIRPTAEVAGKLTETKHVGILATPGTIKSESYNMEINKLWPELSVTGVACPLWVPIVENNEAEGAGADYFVKKRINHILWLDPDIDTLILGCTHYPILMPKIEQYVPDGIQIVSQGEYVADSLKDYLSRHTDMDARCTKDGTVRYYTTENAEKFKEAARIFGAEDMNVEHIDLE</sequence>
<evidence type="ECO:0000313" key="8">
    <source>
        <dbReference type="EMBL" id="MBF1385022.1"/>
    </source>
</evidence>
<keyword evidence="5 7" id="KW-0413">Isomerase</keyword>
<organism evidence="8 9">
    <name type="scientific">Prevotella aurantiaca</name>
    <dbReference type="NCBI Taxonomy" id="596085"/>
    <lineage>
        <taxon>Bacteria</taxon>
        <taxon>Pseudomonadati</taxon>
        <taxon>Bacteroidota</taxon>
        <taxon>Bacteroidia</taxon>
        <taxon>Bacteroidales</taxon>
        <taxon>Prevotellaceae</taxon>
        <taxon>Prevotella</taxon>
    </lineage>
</organism>
<feature type="binding site" evidence="7">
    <location>
        <begin position="16"/>
        <end position="17"/>
    </location>
    <ligand>
        <name>substrate</name>
    </ligand>
</feature>
<dbReference type="InterPro" id="IPR004391">
    <property type="entry name" value="Glu_race"/>
</dbReference>
<gene>
    <name evidence="7 8" type="primary">murI</name>
    <name evidence="8" type="ORF">HXN26_09285</name>
</gene>
<feature type="binding site" evidence="7">
    <location>
        <begin position="48"/>
        <end position="49"/>
    </location>
    <ligand>
        <name>substrate</name>
    </ligand>
</feature>
<accession>A0A930HND6</accession>
<feature type="active site" description="Proton donor/acceptor" evidence="7">
    <location>
        <position position="79"/>
    </location>
</feature>
<feature type="active site" description="Proton donor/acceptor" evidence="7">
    <location>
        <position position="198"/>
    </location>
</feature>
<dbReference type="EMBL" id="JABZSJ010000060">
    <property type="protein sequence ID" value="MBF1385022.1"/>
    <property type="molecule type" value="Genomic_DNA"/>
</dbReference>
<comment type="pathway">
    <text evidence="7">Cell wall biogenesis; peptidoglycan biosynthesis.</text>
</comment>
<feature type="binding site" evidence="7">
    <location>
        <begin position="199"/>
        <end position="200"/>
    </location>
    <ligand>
        <name>substrate</name>
    </ligand>
</feature>
<dbReference type="GO" id="GO:0008881">
    <property type="term" value="F:glutamate racemase activity"/>
    <property type="evidence" value="ECO:0007669"/>
    <property type="project" value="UniProtKB-UniRule"/>
</dbReference>
<evidence type="ECO:0000256" key="3">
    <source>
        <dbReference type="ARBA" id="ARBA00022960"/>
    </source>
</evidence>
<evidence type="ECO:0000256" key="5">
    <source>
        <dbReference type="ARBA" id="ARBA00023235"/>
    </source>
</evidence>
<dbReference type="PROSITE" id="PS00923">
    <property type="entry name" value="ASP_GLU_RACEMASE_1"/>
    <property type="match status" value="1"/>
</dbReference>
<dbReference type="PANTHER" id="PTHR21198:SF2">
    <property type="entry name" value="GLUTAMATE RACEMASE"/>
    <property type="match status" value="1"/>
</dbReference>
<comment type="catalytic activity">
    <reaction evidence="1 7">
        <text>L-glutamate = D-glutamate</text>
        <dbReference type="Rhea" id="RHEA:12813"/>
        <dbReference type="ChEBI" id="CHEBI:29985"/>
        <dbReference type="ChEBI" id="CHEBI:29986"/>
        <dbReference type="EC" id="5.1.1.3"/>
    </reaction>
</comment>
<dbReference type="InterPro" id="IPR001920">
    <property type="entry name" value="Asp/Glu_race"/>
</dbReference>
<keyword evidence="4 7" id="KW-0573">Peptidoglycan synthesis</keyword>
<dbReference type="InterPro" id="IPR018187">
    <property type="entry name" value="Asp/Glu_racemase_AS_1"/>
</dbReference>
<comment type="similarity">
    <text evidence="7">Belongs to the aspartate/glutamate racemases family.</text>
</comment>
<protein>
    <recommendedName>
        <fullName evidence="2 7">Glutamate racemase</fullName>
        <ecNumber evidence="2 7">5.1.1.3</ecNumber>
    </recommendedName>
</protein>
<comment type="function">
    <text evidence="7">Provides the (R)-glutamate required for cell wall biosynthesis.</text>
</comment>
<evidence type="ECO:0000256" key="4">
    <source>
        <dbReference type="ARBA" id="ARBA00022984"/>
    </source>
</evidence>
<dbReference type="AlphaFoldDB" id="A0A930HND6"/>
<feature type="binding site" evidence="7">
    <location>
        <begin position="80"/>
        <end position="81"/>
    </location>
    <ligand>
        <name>substrate</name>
    </ligand>
</feature>
<dbReference type="PANTHER" id="PTHR21198">
    <property type="entry name" value="GLUTAMATE RACEMASE"/>
    <property type="match status" value="1"/>
</dbReference>
<dbReference type="SUPFAM" id="SSF53681">
    <property type="entry name" value="Aspartate/glutamate racemase"/>
    <property type="match status" value="2"/>
</dbReference>
<dbReference type="PROSITE" id="PS00924">
    <property type="entry name" value="ASP_GLU_RACEMASE_2"/>
    <property type="match status" value="1"/>
</dbReference>
<dbReference type="Proteomes" id="UP000771736">
    <property type="component" value="Unassembled WGS sequence"/>
</dbReference>
<keyword evidence="3 7" id="KW-0133">Cell shape</keyword>
<dbReference type="InterPro" id="IPR033134">
    <property type="entry name" value="Asp/Glu_racemase_AS_2"/>
</dbReference>
<dbReference type="FunFam" id="3.40.50.1860:FF:000001">
    <property type="entry name" value="Glutamate racemase"/>
    <property type="match status" value="1"/>
</dbReference>
<name>A0A930HND6_9BACT</name>
<proteinExistence type="inferred from homology"/>
<dbReference type="NCBIfam" id="TIGR00067">
    <property type="entry name" value="glut_race"/>
    <property type="match status" value="1"/>
</dbReference>
<dbReference type="Pfam" id="PF01177">
    <property type="entry name" value="Asp_Glu_race"/>
    <property type="match status" value="1"/>
</dbReference>
<evidence type="ECO:0000313" key="9">
    <source>
        <dbReference type="Proteomes" id="UP000771736"/>
    </source>
</evidence>
<reference evidence="8" key="1">
    <citation type="submission" date="2020-04" db="EMBL/GenBank/DDBJ databases">
        <title>Deep metagenomics examines the oral microbiome during advanced dental caries in children, revealing novel taxa and co-occurrences with host molecules.</title>
        <authorList>
            <person name="Baker J.L."/>
            <person name="Morton J.T."/>
            <person name="Dinis M."/>
            <person name="Alvarez R."/>
            <person name="Tran N.C."/>
            <person name="Knight R."/>
            <person name="Edlund A."/>
        </authorList>
    </citation>
    <scope>NUCLEOTIDE SEQUENCE</scope>
    <source>
        <strain evidence="8">JCVI_44_bin.5</strain>
    </source>
</reference>
<keyword evidence="6 7" id="KW-0961">Cell wall biogenesis/degradation</keyword>
<dbReference type="GO" id="GO:0071555">
    <property type="term" value="P:cell wall organization"/>
    <property type="evidence" value="ECO:0007669"/>
    <property type="project" value="UniProtKB-KW"/>
</dbReference>
<evidence type="ECO:0000256" key="7">
    <source>
        <dbReference type="HAMAP-Rule" id="MF_00258"/>
    </source>
</evidence>
<dbReference type="InterPro" id="IPR015942">
    <property type="entry name" value="Asp/Glu/hydantoin_racemase"/>
</dbReference>
<dbReference type="GO" id="GO:0009252">
    <property type="term" value="P:peptidoglycan biosynthetic process"/>
    <property type="evidence" value="ECO:0007669"/>
    <property type="project" value="UniProtKB-UniRule"/>
</dbReference>
<dbReference type="Gene3D" id="3.40.50.1860">
    <property type="match status" value="2"/>
</dbReference>
<evidence type="ECO:0000256" key="1">
    <source>
        <dbReference type="ARBA" id="ARBA00001602"/>
    </source>
</evidence>
<dbReference type="EC" id="5.1.1.3" evidence="2 7"/>
<dbReference type="GO" id="GO:0008360">
    <property type="term" value="P:regulation of cell shape"/>
    <property type="evidence" value="ECO:0007669"/>
    <property type="project" value="UniProtKB-KW"/>
</dbReference>
<evidence type="ECO:0000256" key="6">
    <source>
        <dbReference type="ARBA" id="ARBA00023316"/>
    </source>
</evidence>